<keyword evidence="4" id="KW-0012">Acyltransferase</keyword>
<protein>
    <recommendedName>
        <fullName evidence="6">N-acetyltransferase domain-containing protein</fullName>
    </recommendedName>
</protein>
<dbReference type="GO" id="GO:0016747">
    <property type="term" value="F:acyltransferase activity, transferring groups other than amino-acyl groups"/>
    <property type="evidence" value="ECO:0007669"/>
    <property type="project" value="InterPro"/>
</dbReference>
<sequence length="167" mass="19195">MANKRYPIEPLGQHNRAAFACGVDALDHYFREQAKQDMKRRIAAVFVLRDTQSQVVVGYYTLSSYRIALTELPHHLAKKLPRYEYLPATLLGRLAVHQQYQGHGFGRILLLDALFRALRLADEVASMAVVVDAKDDAARAFYERYEFARLTENGYKLYIPMETIKTL</sequence>
<dbReference type="PANTHER" id="PTHR36449">
    <property type="entry name" value="ACETYLTRANSFERASE-RELATED"/>
    <property type="match status" value="1"/>
</dbReference>
<evidence type="ECO:0000313" key="7">
    <source>
        <dbReference type="EMBL" id="CCF83447.1"/>
    </source>
</evidence>
<evidence type="ECO:0000256" key="5">
    <source>
        <dbReference type="ARBA" id="ARBA00049880"/>
    </source>
</evidence>
<dbReference type="InterPro" id="IPR016181">
    <property type="entry name" value="Acyl_CoA_acyltransferase"/>
</dbReference>
<keyword evidence="3" id="KW-0808">Transferase</keyword>
<feature type="domain" description="N-acetyltransferase" evidence="6">
    <location>
        <begin position="25"/>
        <end position="167"/>
    </location>
</feature>
<comment type="caution">
    <text evidence="7">The sequence shown here is derived from an EMBL/GenBank/DDBJ whole genome shotgun (WGS) entry which is preliminary data.</text>
</comment>
<dbReference type="PROSITE" id="PS51186">
    <property type="entry name" value="GNAT"/>
    <property type="match status" value="1"/>
</dbReference>
<evidence type="ECO:0000259" key="6">
    <source>
        <dbReference type="PROSITE" id="PS51186"/>
    </source>
</evidence>
<evidence type="ECO:0000256" key="2">
    <source>
        <dbReference type="ARBA" id="ARBA00022649"/>
    </source>
</evidence>
<dbReference type="Gene3D" id="3.40.630.30">
    <property type="match status" value="1"/>
</dbReference>
<dbReference type="Pfam" id="PF13508">
    <property type="entry name" value="Acetyltransf_7"/>
    <property type="match status" value="1"/>
</dbReference>
<dbReference type="EMBL" id="CAGS01000146">
    <property type="protein sequence ID" value="CCF83447.1"/>
    <property type="molecule type" value="Genomic_DNA"/>
</dbReference>
<dbReference type="InterPro" id="IPR000182">
    <property type="entry name" value="GNAT_dom"/>
</dbReference>
<dbReference type="OrthoDB" id="9799147at2"/>
<dbReference type="Proteomes" id="UP000004221">
    <property type="component" value="Unassembled WGS sequence"/>
</dbReference>
<evidence type="ECO:0000256" key="3">
    <source>
        <dbReference type="ARBA" id="ARBA00022679"/>
    </source>
</evidence>
<dbReference type="RefSeq" id="WP_008476615.1">
    <property type="nucleotide sequence ID" value="NZ_CAGS01000146.1"/>
</dbReference>
<reference evidence="7 8" key="1">
    <citation type="journal article" date="2012" name="ISME J.">
        <title>Nitrification expanded: discovery, physiology and genomics of a nitrite-oxidizing bacterium from the phylum Chloroflexi.</title>
        <authorList>
            <person name="Sorokin D.Y."/>
            <person name="Lucker S."/>
            <person name="Vejmelkova D."/>
            <person name="Kostrikina N.A."/>
            <person name="Kleerebezem R."/>
            <person name="Rijpstra W.I."/>
            <person name="Damste J.S."/>
            <person name="Le Paslier D."/>
            <person name="Muyzer G."/>
            <person name="Wagner M."/>
            <person name="van Loosdrecht M.C."/>
            <person name="Daims H."/>
        </authorList>
    </citation>
    <scope>NUCLEOTIDE SEQUENCE [LARGE SCALE GENOMIC DNA]</scope>
    <source>
        <strain evidence="8">none</strain>
    </source>
</reference>
<evidence type="ECO:0000313" key="8">
    <source>
        <dbReference type="Proteomes" id="UP000004221"/>
    </source>
</evidence>
<evidence type="ECO:0000256" key="1">
    <source>
        <dbReference type="ARBA" id="ARBA00022491"/>
    </source>
</evidence>
<dbReference type="PANTHER" id="PTHR36449:SF1">
    <property type="entry name" value="ACETYLTRANSFERASE"/>
    <property type="match status" value="1"/>
</dbReference>
<proteinExistence type="predicted"/>
<dbReference type="SUPFAM" id="SSF55729">
    <property type="entry name" value="Acyl-CoA N-acyltransferases (Nat)"/>
    <property type="match status" value="1"/>
</dbReference>
<dbReference type="AlphaFoldDB" id="I4EFI5"/>
<comment type="catalytic activity">
    <reaction evidence="5">
        <text>glycyl-tRNA(Gly) + acetyl-CoA = N-acetylglycyl-tRNA(Gly) + CoA + H(+)</text>
        <dbReference type="Rhea" id="RHEA:81867"/>
        <dbReference type="Rhea" id="RHEA-COMP:9683"/>
        <dbReference type="Rhea" id="RHEA-COMP:19766"/>
        <dbReference type="ChEBI" id="CHEBI:15378"/>
        <dbReference type="ChEBI" id="CHEBI:57287"/>
        <dbReference type="ChEBI" id="CHEBI:57288"/>
        <dbReference type="ChEBI" id="CHEBI:78522"/>
        <dbReference type="ChEBI" id="CHEBI:232036"/>
    </reaction>
</comment>
<keyword evidence="8" id="KW-1185">Reference proteome</keyword>
<name>I4EFI5_9BACT</name>
<organism evidence="7 8">
    <name type="scientific">Nitrolancea hollandica Lb</name>
    <dbReference type="NCBI Taxonomy" id="1129897"/>
    <lineage>
        <taxon>Bacteria</taxon>
        <taxon>Pseudomonadati</taxon>
        <taxon>Thermomicrobiota</taxon>
        <taxon>Thermomicrobia</taxon>
        <taxon>Sphaerobacterales</taxon>
        <taxon>Sphaerobacterineae</taxon>
        <taxon>Sphaerobacteraceae</taxon>
        <taxon>Nitrolancea</taxon>
    </lineage>
</organism>
<evidence type="ECO:0000256" key="4">
    <source>
        <dbReference type="ARBA" id="ARBA00023315"/>
    </source>
</evidence>
<keyword evidence="2" id="KW-1277">Toxin-antitoxin system</keyword>
<gene>
    <name evidence="7" type="ORF">NITHO_230018</name>
</gene>
<keyword evidence="1" id="KW-0678">Repressor</keyword>
<accession>I4EFI5</accession>